<proteinExistence type="predicted"/>
<accession>A0A382MD89</accession>
<sequence>MKLLTKLMNEPPKPGSPQDPLCKVCHKPLREHSFQEQQDCAEKIRENKQ</sequence>
<name>A0A382MD89_9ZZZZ</name>
<reference evidence="2" key="1">
    <citation type="submission" date="2018-05" db="EMBL/GenBank/DDBJ databases">
        <authorList>
            <person name="Lanie J.A."/>
            <person name="Ng W.-L."/>
            <person name="Kazmierczak K.M."/>
            <person name="Andrzejewski T.M."/>
            <person name="Davidsen T.M."/>
            <person name="Wayne K.J."/>
            <person name="Tettelin H."/>
            <person name="Glass J.I."/>
            <person name="Rusch D."/>
            <person name="Podicherti R."/>
            <person name="Tsui H.-C.T."/>
            <person name="Winkler M.E."/>
        </authorList>
    </citation>
    <scope>NUCLEOTIDE SEQUENCE</scope>
</reference>
<dbReference type="AlphaFoldDB" id="A0A382MD89"/>
<evidence type="ECO:0000313" key="2">
    <source>
        <dbReference type="EMBL" id="SVC46973.1"/>
    </source>
</evidence>
<organism evidence="2">
    <name type="scientific">marine metagenome</name>
    <dbReference type="NCBI Taxonomy" id="408172"/>
    <lineage>
        <taxon>unclassified sequences</taxon>
        <taxon>metagenomes</taxon>
        <taxon>ecological metagenomes</taxon>
    </lineage>
</organism>
<dbReference type="EMBL" id="UINC01092951">
    <property type="protein sequence ID" value="SVC46973.1"/>
    <property type="molecule type" value="Genomic_DNA"/>
</dbReference>
<gene>
    <name evidence="2" type="ORF">METZ01_LOCUS299827</name>
</gene>
<feature type="region of interest" description="Disordered" evidence="1">
    <location>
        <begin position="1"/>
        <end position="20"/>
    </location>
</feature>
<evidence type="ECO:0000256" key="1">
    <source>
        <dbReference type="SAM" id="MobiDB-lite"/>
    </source>
</evidence>
<protein>
    <submittedName>
        <fullName evidence="2">Uncharacterized protein</fullName>
    </submittedName>
</protein>